<proteinExistence type="predicted"/>
<feature type="chain" id="PRO_5002514220" evidence="1">
    <location>
        <begin position="24"/>
        <end position="269"/>
    </location>
</feature>
<reference evidence="2 3" key="1">
    <citation type="submission" date="2015-03" db="EMBL/GenBank/DDBJ databases">
        <authorList>
            <person name="Abdul Halim M."/>
        </authorList>
    </citation>
    <scope>NUCLEOTIDE SEQUENCE [LARGE SCALE GENOMIC DNA]</scope>
    <source>
        <strain evidence="2 3">ATCC 35681</strain>
    </source>
</reference>
<reference evidence="2 3" key="2">
    <citation type="journal article" date="2016" name="Genome Announc.">
        <title>Genome Sequence of a Gram-Positive Diazotroph, Paenibacillus durus Type Strain ATCC 35681.</title>
        <authorList>
            <person name="Halim M.A."/>
            <person name="Rahman A.Y."/>
            <person name="Sim K.S."/>
            <person name="Yam H.C."/>
            <person name="Rahim A.A."/>
            <person name="Ghazali A.H."/>
            <person name="Najimudin N."/>
        </authorList>
    </citation>
    <scope>NUCLEOTIDE SEQUENCE [LARGE SCALE GENOMIC DNA]</scope>
    <source>
        <strain evidence="2 3">ATCC 35681</strain>
    </source>
</reference>
<dbReference type="RefSeq" id="WP_025694460.1">
    <property type="nucleotide sequence ID" value="NZ_ASQQ01000132.1"/>
</dbReference>
<dbReference type="EMBL" id="CP011114">
    <property type="protein sequence ID" value="AKG35306.1"/>
    <property type="molecule type" value="Genomic_DNA"/>
</dbReference>
<evidence type="ECO:0000313" key="3">
    <source>
        <dbReference type="Proteomes" id="UP000034189"/>
    </source>
</evidence>
<dbReference type="AlphaFoldDB" id="A0A0F7CIG5"/>
<protein>
    <submittedName>
        <fullName evidence="2">Uncharacterized protein</fullName>
    </submittedName>
</protein>
<sequence>MKKFKILPLVISLLVMLPSLAFAQESAITGSNKQLNQQEINDLRNDVGFTQEDFDNVPPEIARELLKQGAKKLTNGKVEKHTFNEGVTTSKLATTESLSPSDIALYGSAYSVTSDKPGYKKVYLYGSFQWDNAPFWILVDKVSIGYPSTNKFFYATKNGQILGHYNELWYKDANTGNTVFNNSTTPSDADPATGVAASFDLVNSQHQGGHLSQYVYVSSSETGTSNLLIRYGHKTISGSPSVDIYPTFGLSVSPTTTTETADYWLTINW</sequence>
<keyword evidence="1" id="KW-0732">Signal</keyword>
<organism evidence="2 3">
    <name type="scientific">Paenibacillus durus ATCC 35681</name>
    <dbReference type="NCBI Taxonomy" id="1333534"/>
    <lineage>
        <taxon>Bacteria</taxon>
        <taxon>Bacillati</taxon>
        <taxon>Bacillota</taxon>
        <taxon>Bacilli</taxon>
        <taxon>Bacillales</taxon>
        <taxon>Paenibacillaceae</taxon>
        <taxon>Paenibacillus</taxon>
    </lineage>
</organism>
<dbReference type="OrthoDB" id="2473667at2"/>
<gene>
    <name evidence="2" type="ORF">VK70_12580</name>
</gene>
<dbReference type="Proteomes" id="UP000034189">
    <property type="component" value="Chromosome"/>
</dbReference>
<dbReference type="HOGENOM" id="CLU_1040730_0_0_9"/>
<feature type="signal peptide" evidence="1">
    <location>
        <begin position="1"/>
        <end position="23"/>
    </location>
</feature>
<accession>A0A0F7CIG5</accession>
<name>A0A0F7CIG5_PAEDU</name>
<evidence type="ECO:0000313" key="2">
    <source>
        <dbReference type="EMBL" id="AKG35306.1"/>
    </source>
</evidence>
<dbReference type="PATRIC" id="fig|1333534.5.peg.2778"/>
<evidence type="ECO:0000256" key="1">
    <source>
        <dbReference type="SAM" id="SignalP"/>
    </source>
</evidence>